<reference evidence="1" key="1">
    <citation type="journal article" date="2020" name="bioRxiv">
        <title>Comparative genomics of Chlamydomonas.</title>
        <authorList>
            <person name="Craig R.J."/>
            <person name="Hasan A.R."/>
            <person name="Ness R.W."/>
            <person name="Keightley P.D."/>
        </authorList>
    </citation>
    <scope>NUCLEOTIDE SEQUENCE</scope>
    <source>
        <strain evidence="1">CCAP 11/70</strain>
    </source>
</reference>
<dbReference type="EMBL" id="JAEHOE010000137">
    <property type="protein sequence ID" value="KAG2485010.1"/>
    <property type="molecule type" value="Genomic_DNA"/>
</dbReference>
<dbReference type="Gene3D" id="1.20.910.10">
    <property type="entry name" value="Heme oxygenase-like"/>
    <property type="match status" value="1"/>
</dbReference>
<dbReference type="InterPro" id="IPR016084">
    <property type="entry name" value="Haem_Oase-like_multi-hlx"/>
</dbReference>
<evidence type="ECO:0008006" key="3">
    <source>
        <dbReference type="Google" id="ProtNLM"/>
    </source>
</evidence>
<gene>
    <name evidence="1" type="ORF">HYH03_016213</name>
</gene>
<evidence type="ECO:0000313" key="2">
    <source>
        <dbReference type="Proteomes" id="UP000612055"/>
    </source>
</evidence>
<name>A0A835XKE3_9CHLO</name>
<sequence>MALLLGSLAAASPRAHWPDGAAEPVQPKAGTKLFAEELWDSAEAQEQLKLAKESAFIKGIAENTLDPRLYGVYQLQDAAYLSSAQECFQAITTNPGNSKDLQDYYALKAISYQGYSRDMKHLWHINSLETVRLSPAAYDYIRFEGSMVTSLKDKPWYFLLANYPCYRLWPEMSAYLKTTLNATLGDYQKSIYKGWIDDNSSFKSAASLAAMIEPYRGYLAEPNKPDAKQLFLKALEYEVAFFDSVGALY</sequence>
<dbReference type="PANTHER" id="PTHR43198">
    <property type="entry name" value="BIFUNCTIONAL TH2 PROTEIN"/>
    <property type="match status" value="1"/>
</dbReference>
<dbReference type="SUPFAM" id="SSF48613">
    <property type="entry name" value="Heme oxygenase-like"/>
    <property type="match status" value="1"/>
</dbReference>
<accession>A0A835XKE3</accession>
<dbReference type="Proteomes" id="UP000612055">
    <property type="component" value="Unassembled WGS sequence"/>
</dbReference>
<dbReference type="GO" id="GO:0005829">
    <property type="term" value="C:cytosol"/>
    <property type="evidence" value="ECO:0007669"/>
    <property type="project" value="TreeGrafter"/>
</dbReference>
<dbReference type="InterPro" id="IPR050967">
    <property type="entry name" value="Thiamine_Salvage_TenA"/>
</dbReference>
<dbReference type="PANTHER" id="PTHR43198:SF2">
    <property type="entry name" value="SI:CH1073-67J19.1-RELATED"/>
    <property type="match status" value="1"/>
</dbReference>
<organism evidence="1 2">
    <name type="scientific">Edaphochlamys debaryana</name>
    <dbReference type="NCBI Taxonomy" id="47281"/>
    <lineage>
        <taxon>Eukaryota</taxon>
        <taxon>Viridiplantae</taxon>
        <taxon>Chlorophyta</taxon>
        <taxon>core chlorophytes</taxon>
        <taxon>Chlorophyceae</taxon>
        <taxon>CS clade</taxon>
        <taxon>Chlamydomonadales</taxon>
        <taxon>Chlamydomonadales incertae sedis</taxon>
        <taxon>Edaphochlamys</taxon>
    </lineage>
</organism>
<proteinExistence type="predicted"/>
<protein>
    <recommendedName>
        <fullName evidence="3">Thiaminase-2/PQQC domain-containing protein</fullName>
    </recommendedName>
</protein>
<dbReference type="AlphaFoldDB" id="A0A835XKE3"/>
<evidence type="ECO:0000313" key="1">
    <source>
        <dbReference type="EMBL" id="KAG2485010.1"/>
    </source>
</evidence>
<comment type="caution">
    <text evidence="1">The sequence shown here is derived from an EMBL/GenBank/DDBJ whole genome shotgun (WGS) entry which is preliminary data.</text>
</comment>
<dbReference type="OrthoDB" id="5984652at2759"/>
<keyword evidence="2" id="KW-1185">Reference proteome</keyword>